<sequence length="40" mass="4393">MPENDRISGHSYATDDLDMGWCGWLPSTVAPPKVVSTSDR</sequence>
<dbReference type="AlphaFoldDB" id="A0A392TNU5"/>
<keyword evidence="2" id="KW-1185">Reference proteome</keyword>
<evidence type="ECO:0000313" key="1">
    <source>
        <dbReference type="EMBL" id="MCI61816.1"/>
    </source>
</evidence>
<reference evidence="1 2" key="1">
    <citation type="journal article" date="2018" name="Front. Plant Sci.">
        <title>Red Clover (Trifolium pratense) and Zigzag Clover (T. medium) - A Picture of Genomic Similarities and Differences.</title>
        <authorList>
            <person name="Dluhosova J."/>
            <person name="Istvanek J."/>
            <person name="Nedelnik J."/>
            <person name="Repkova J."/>
        </authorList>
    </citation>
    <scope>NUCLEOTIDE SEQUENCE [LARGE SCALE GENOMIC DNA]</scope>
    <source>
        <strain evidence="2">cv. 10/8</strain>
        <tissue evidence="1">Leaf</tissue>
    </source>
</reference>
<proteinExistence type="predicted"/>
<feature type="non-terminal residue" evidence="1">
    <location>
        <position position="40"/>
    </location>
</feature>
<dbReference type="EMBL" id="LXQA010607029">
    <property type="protein sequence ID" value="MCI61816.1"/>
    <property type="molecule type" value="Genomic_DNA"/>
</dbReference>
<name>A0A392TNU5_9FABA</name>
<protein>
    <submittedName>
        <fullName evidence="1">Uncharacterized protein</fullName>
    </submittedName>
</protein>
<comment type="caution">
    <text evidence="1">The sequence shown here is derived from an EMBL/GenBank/DDBJ whole genome shotgun (WGS) entry which is preliminary data.</text>
</comment>
<accession>A0A392TNU5</accession>
<organism evidence="1 2">
    <name type="scientific">Trifolium medium</name>
    <dbReference type="NCBI Taxonomy" id="97028"/>
    <lineage>
        <taxon>Eukaryota</taxon>
        <taxon>Viridiplantae</taxon>
        <taxon>Streptophyta</taxon>
        <taxon>Embryophyta</taxon>
        <taxon>Tracheophyta</taxon>
        <taxon>Spermatophyta</taxon>
        <taxon>Magnoliopsida</taxon>
        <taxon>eudicotyledons</taxon>
        <taxon>Gunneridae</taxon>
        <taxon>Pentapetalae</taxon>
        <taxon>rosids</taxon>
        <taxon>fabids</taxon>
        <taxon>Fabales</taxon>
        <taxon>Fabaceae</taxon>
        <taxon>Papilionoideae</taxon>
        <taxon>50 kb inversion clade</taxon>
        <taxon>NPAAA clade</taxon>
        <taxon>Hologalegina</taxon>
        <taxon>IRL clade</taxon>
        <taxon>Trifolieae</taxon>
        <taxon>Trifolium</taxon>
    </lineage>
</organism>
<dbReference type="Proteomes" id="UP000265520">
    <property type="component" value="Unassembled WGS sequence"/>
</dbReference>
<evidence type="ECO:0000313" key="2">
    <source>
        <dbReference type="Proteomes" id="UP000265520"/>
    </source>
</evidence>